<sequence length="171" mass="18027">MYIPSSVLNGSRRHRLAVGTMLFVFMMLVGAVLTAIAFQSTGGDALAVVGVGAAAVSAYLLAWWSARYWYSAFCEGRRPEPVPEPNPWPWVPPPLIVAVAAAVSGVRALSRGDSSGWFSIGLAVVFGLPGLMGLVVAVLLVFSRSGTDDASAASARTTEPPRPRRDWGPIG</sequence>
<dbReference type="EMBL" id="VCHX02000101">
    <property type="protein sequence ID" value="TPQ22072.1"/>
    <property type="molecule type" value="Genomic_DNA"/>
</dbReference>
<gene>
    <name evidence="3" type="ORF">FGD71_011805</name>
</gene>
<feature type="transmembrane region" description="Helical" evidence="2">
    <location>
        <begin position="45"/>
        <end position="70"/>
    </location>
</feature>
<keyword evidence="4" id="KW-1185">Reference proteome</keyword>
<keyword evidence="2" id="KW-1133">Transmembrane helix</keyword>
<dbReference type="OrthoDB" id="10017421at2"/>
<dbReference type="AlphaFoldDB" id="A0A505DH83"/>
<evidence type="ECO:0000313" key="3">
    <source>
        <dbReference type="EMBL" id="TPQ22072.1"/>
    </source>
</evidence>
<evidence type="ECO:0000256" key="1">
    <source>
        <dbReference type="SAM" id="MobiDB-lite"/>
    </source>
</evidence>
<keyword evidence="2" id="KW-0812">Transmembrane</keyword>
<proteinExistence type="predicted"/>
<accession>A0A505DH83</accession>
<feature type="region of interest" description="Disordered" evidence="1">
    <location>
        <begin position="151"/>
        <end position="171"/>
    </location>
</feature>
<dbReference type="Proteomes" id="UP000317378">
    <property type="component" value="Unassembled WGS sequence"/>
</dbReference>
<feature type="transmembrane region" description="Helical" evidence="2">
    <location>
        <begin position="16"/>
        <end position="38"/>
    </location>
</feature>
<feature type="transmembrane region" description="Helical" evidence="2">
    <location>
        <begin position="117"/>
        <end position="142"/>
    </location>
</feature>
<evidence type="ECO:0000313" key="4">
    <source>
        <dbReference type="Proteomes" id="UP000317378"/>
    </source>
</evidence>
<feature type="transmembrane region" description="Helical" evidence="2">
    <location>
        <begin position="90"/>
        <end position="110"/>
    </location>
</feature>
<evidence type="ECO:0000256" key="2">
    <source>
        <dbReference type="SAM" id="Phobius"/>
    </source>
</evidence>
<reference evidence="3 4" key="1">
    <citation type="submission" date="2019-06" db="EMBL/GenBank/DDBJ databases">
        <title>Streptomyces sporangiiformans sp. nov., a novel actinomycete isolated from soil in Mount Song.</title>
        <authorList>
            <person name="Han L."/>
        </authorList>
    </citation>
    <scope>NUCLEOTIDE SEQUENCE [LARGE SCALE GENOMIC DNA]</scope>
    <source>
        <strain evidence="3 4">NEAU-SSA 1</strain>
    </source>
</reference>
<keyword evidence="2" id="KW-0472">Membrane</keyword>
<comment type="caution">
    <text evidence="3">The sequence shown here is derived from an EMBL/GenBank/DDBJ whole genome shotgun (WGS) entry which is preliminary data.</text>
</comment>
<organism evidence="3 4">
    <name type="scientific">Streptomyces sporangiiformans</name>
    <dbReference type="NCBI Taxonomy" id="2315329"/>
    <lineage>
        <taxon>Bacteria</taxon>
        <taxon>Bacillati</taxon>
        <taxon>Actinomycetota</taxon>
        <taxon>Actinomycetes</taxon>
        <taxon>Kitasatosporales</taxon>
        <taxon>Streptomycetaceae</taxon>
        <taxon>Streptomyces</taxon>
    </lineage>
</organism>
<protein>
    <submittedName>
        <fullName evidence="3">Uncharacterized protein</fullName>
    </submittedName>
</protein>
<feature type="compositionally biased region" description="Basic and acidic residues" evidence="1">
    <location>
        <begin position="159"/>
        <end position="171"/>
    </location>
</feature>
<dbReference type="RefSeq" id="WP_119100356.1">
    <property type="nucleotide sequence ID" value="NZ_QXMJ01000101.1"/>
</dbReference>
<name>A0A505DH83_9ACTN</name>